<feature type="chain" id="PRO_5039942736" evidence="1">
    <location>
        <begin position="20"/>
        <end position="316"/>
    </location>
</feature>
<evidence type="ECO:0000313" key="3">
    <source>
        <dbReference type="Proteomes" id="UP001064262"/>
    </source>
</evidence>
<feature type="signal peptide" evidence="1">
    <location>
        <begin position="1"/>
        <end position="19"/>
    </location>
</feature>
<reference evidence="2" key="1">
    <citation type="submission" date="2022-09" db="EMBL/GenBank/DDBJ databases">
        <title>Winslowiella arboricola sp. nov., isolated from bleeding cankers on broadleaf hosts.</title>
        <authorList>
            <person name="Brady C."/>
            <person name="Kaur S."/>
            <person name="Crampton B."/>
            <person name="Maddock D."/>
            <person name="Arnold D."/>
            <person name="Denman S."/>
        </authorList>
    </citation>
    <scope>NUCLEOTIDE SEQUENCE</scope>
    <source>
        <strain evidence="2">BAC 15a-03b</strain>
    </source>
</reference>
<dbReference type="RefSeq" id="WP_267144131.1">
    <property type="nucleotide sequence ID" value="NZ_JAODIL010000080.1"/>
</dbReference>
<keyword evidence="3" id="KW-1185">Reference proteome</keyword>
<protein>
    <submittedName>
        <fullName evidence="2">Uncharacterized protein</fullName>
    </submittedName>
</protein>
<dbReference type="AlphaFoldDB" id="A0A9J6PTG7"/>
<evidence type="ECO:0000256" key="1">
    <source>
        <dbReference type="SAM" id="SignalP"/>
    </source>
</evidence>
<organism evidence="2 3">
    <name type="scientific">Winslowiella arboricola</name>
    <dbReference type="NCBI Taxonomy" id="2978220"/>
    <lineage>
        <taxon>Bacteria</taxon>
        <taxon>Pseudomonadati</taxon>
        <taxon>Pseudomonadota</taxon>
        <taxon>Gammaproteobacteria</taxon>
        <taxon>Enterobacterales</taxon>
        <taxon>Erwiniaceae</taxon>
        <taxon>Winslowiella</taxon>
    </lineage>
</organism>
<comment type="caution">
    <text evidence="2">The sequence shown here is derived from an EMBL/GenBank/DDBJ whole genome shotgun (WGS) entry which is preliminary data.</text>
</comment>
<dbReference type="Proteomes" id="UP001064262">
    <property type="component" value="Unassembled WGS sequence"/>
</dbReference>
<keyword evidence="1" id="KW-0732">Signal</keyword>
<proteinExistence type="predicted"/>
<dbReference type="EMBL" id="JAODIM010000043">
    <property type="protein sequence ID" value="MCU5779982.1"/>
    <property type="molecule type" value="Genomic_DNA"/>
</dbReference>
<name>A0A9J6PTG7_9GAMM</name>
<evidence type="ECO:0000313" key="2">
    <source>
        <dbReference type="EMBL" id="MCU5779982.1"/>
    </source>
</evidence>
<accession>A0A9J6PTG7</accession>
<gene>
    <name evidence="2" type="ORF">N5923_21050</name>
</gene>
<sequence length="316" mass="34749">MKYWLPGVMTLLMASAASAEDYRVVYSPSLELEVYIDNVESNAPQDWCKQTLHLRIVSGESKESQVLDSFLPRVGNLLANQCGKLDELPWQMTDKKGSVLAGGTAAKLQSWRPIVTVDATATANASNAAPLDLSRPADSQPLQHFDLPGGCHFRTWWDENGQSLFIPDDRAMSCSTEGWLEGYSQLTLSSAGAATPVPVNFYQGYPLQNMRPGKNALEVVAINNQRMVVGNKQAADSWLVLPFDPRLHVWSFNGTLLVKISKDDAADMTAVKARIDALKKSWSAQYDPKVKLTVLLIDELHADLADPAIGAYRTLN</sequence>